<evidence type="ECO:0000313" key="4">
    <source>
        <dbReference type="Proteomes" id="UP001239215"/>
    </source>
</evidence>
<dbReference type="PANTHER" id="PTHR30383">
    <property type="entry name" value="THIOESTERASE 1/PROTEASE 1/LYSOPHOSPHOLIPASE L1"/>
    <property type="match status" value="1"/>
</dbReference>
<dbReference type="Gene3D" id="3.40.50.1110">
    <property type="entry name" value="SGNH hydrolase"/>
    <property type="match status" value="1"/>
</dbReference>
<dbReference type="RefSeq" id="WP_307200423.1">
    <property type="nucleotide sequence ID" value="NZ_JAUTAN010000001.1"/>
</dbReference>
<dbReference type="SUPFAM" id="SSF52266">
    <property type="entry name" value="SGNH hydrolase"/>
    <property type="match status" value="1"/>
</dbReference>
<dbReference type="EMBL" id="JAUTAN010000001">
    <property type="protein sequence ID" value="MDQ1104784.1"/>
    <property type="molecule type" value="Genomic_DNA"/>
</dbReference>
<protein>
    <submittedName>
        <fullName evidence="3">Lysophospholipase L1-like esterase</fullName>
    </submittedName>
</protein>
<evidence type="ECO:0000256" key="1">
    <source>
        <dbReference type="SAM" id="MobiDB-lite"/>
    </source>
</evidence>
<dbReference type="GO" id="GO:0004622">
    <property type="term" value="F:phosphatidylcholine lysophospholipase activity"/>
    <property type="evidence" value="ECO:0007669"/>
    <property type="project" value="TreeGrafter"/>
</dbReference>
<gene>
    <name evidence="3" type="ORF">QE405_002068</name>
</gene>
<proteinExistence type="predicted"/>
<reference evidence="3" key="1">
    <citation type="submission" date="2023-07" db="EMBL/GenBank/DDBJ databases">
        <title>Functional and genomic diversity of the sorghum phyllosphere microbiome.</title>
        <authorList>
            <person name="Shade A."/>
        </authorList>
    </citation>
    <scope>NUCLEOTIDE SEQUENCE</scope>
    <source>
        <strain evidence="3">SORGH_AS_1067</strain>
    </source>
</reference>
<dbReference type="PANTHER" id="PTHR30383:SF5">
    <property type="entry name" value="SGNH HYDROLASE-TYPE ESTERASE DOMAIN-CONTAINING PROTEIN"/>
    <property type="match status" value="1"/>
</dbReference>
<feature type="compositionally biased region" description="Basic and acidic residues" evidence="1">
    <location>
        <begin position="295"/>
        <end position="308"/>
    </location>
</feature>
<dbReference type="CDD" id="cd01836">
    <property type="entry name" value="FeeA_FeeB_like"/>
    <property type="match status" value="1"/>
</dbReference>
<name>A0AAJ1X2Q8_9ACTN</name>
<dbReference type="InterPro" id="IPR051532">
    <property type="entry name" value="Ester_Hydrolysis_Enzymes"/>
</dbReference>
<feature type="region of interest" description="Disordered" evidence="1">
    <location>
        <begin position="295"/>
        <end position="324"/>
    </location>
</feature>
<dbReference type="Pfam" id="PF13472">
    <property type="entry name" value="Lipase_GDSL_2"/>
    <property type="match status" value="1"/>
</dbReference>
<accession>A0AAJ1X2Q8</accession>
<evidence type="ECO:0000259" key="2">
    <source>
        <dbReference type="Pfam" id="PF13472"/>
    </source>
</evidence>
<dbReference type="AlphaFoldDB" id="A0AAJ1X2Q8"/>
<dbReference type="InterPro" id="IPR013830">
    <property type="entry name" value="SGNH_hydro"/>
</dbReference>
<comment type="caution">
    <text evidence="3">The sequence shown here is derived from an EMBL/GenBank/DDBJ whole genome shotgun (WGS) entry which is preliminary data.</text>
</comment>
<sequence>MSATSKARAALAVATAAGGVGVAVGYGGRSILKRQAATARRLIGKPLGEEALDADKLYRKRYGGRPVELLVLGDSIAAGLGAEVPGDTFGARLAKHVARSTERPVRLRTGARVGAESSMLAEQVGALPATYAADVAVIVVGGNDVTHRVPLAESARHLRETIEALTARGTRVVVGTCPDLGALRPVPQPLRSLGSRASRQLAAAQREAALRAGAWAVSLADVVGPFFITNPDEMFSLDRFHPSAAGYKRTAKAVLPSVLAALGEVDAVPFGHHAPEVPEVPDVPEVPEVVPETRPHLRAMPDVDHDDWGIDDQVDGGGFDRREA</sequence>
<evidence type="ECO:0000313" key="3">
    <source>
        <dbReference type="EMBL" id="MDQ1104784.1"/>
    </source>
</evidence>
<dbReference type="InterPro" id="IPR036514">
    <property type="entry name" value="SGNH_hydro_sf"/>
</dbReference>
<organism evidence="3 4">
    <name type="scientific">Nocardioides zeae</name>
    <dbReference type="NCBI Taxonomy" id="1457234"/>
    <lineage>
        <taxon>Bacteria</taxon>
        <taxon>Bacillati</taxon>
        <taxon>Actinomycetota</taxon>
        <taxon>Actinomycetes</taxon>
        <taxon>Propionibacteriales</taxon>
        <taxon>Nocardioidaceae</taxon>
        <taxon>Nocardioides</taxon>
    </lineage>
</organism>
<dbReference type="Proteomes" id="UP001239215">
    <property type="component" value="Unassembled WGS sequence"/>
</dbReference>
<feature type="domain" description="SGNH hydrolase-type esterase" evidence="2">
    <location>
        <begin position="71"/>
        <end position="249"/>
    </location>
</feature>